<gene>
    <name evidence="3" type="ORF">F9B85_12220</name>
</gene>
<dbReference type="SUPFAM" id="SSF51556">
    <property type="entry name" value="Metallo-dependent hydrolases"/>
    <property type="match status" value="1"/>
</dbReference>
<evidence type="ECO:0000313" key="3">
    <source>
        <dbReference type="EMBL" id="KAB2951562.1"/>
    </source>
</evidence>
<proteinExistence type="predicted"/>
<keyword evidence="4" id="KW-1185">Reference proteome</keyword>
<dbReference type="PANTHER" id="PTHR21240">
    <property type="entry name" value="2-AMINO-3-CARBOXYLMUCONATE-6-SEMIALDEHYDE DECARBOXYLASE"/>
    <property type="match status" value="1"/>
</dbReference>
<evidence type="ECO:0000259" key="2">
    <source>
        <dbReference type="Pfam" id="PF04909"/>
    </source>
</evidence>
<feature type="domain" description="Amidohydrolase-related" evidence="2">
    <location>
        <begin position="4"/>
        <end position="249"/>
    </location>
</feature>
<comment type="caution">
    <text evidence="3">The sequence shown here is derived from an EMBL/GenBank/DDBJ whole genome shotgun (WGS) entry which is preliminary data.</text>
</comment>
<evidence type="ECO:0000313" key="4">
    <source>
        <dbReference type="Proteomes" id="UP000468766"/>
    </source>
</evidence>
<evidence type="ECO:0000256" key="1">
    <source>
        <dbReference type="ARBA" id="ARBA00023239"/>
    </source>
</evidence>
<dbReference type="OrthoDB" id="9771932at2"/>
<dbReference type="InterPro" id="IPR032466">
    <property type="entry name" value="Metal_Hydrolase"/>
</dbReference>
<keyword evidence="1" id="KW-0456">Lyase</keyword>
<dbReference type="Pfam" id="PF04909">
    <property type="entry name" value="Amidohydro_2"/>
    <property type="match status" value="1"/>
</dbReference>
<organism evidence="3 4">
    <name type="scientific">Heliorestis acidaminivorans</name>
    <dbReference type="NCBI Taxonomy" id="553427"/>
    <lineage>
        <taxon>Bacteria</taxon>
        <taxon>Bacillati</taxon>
        <taxon>Bacillota</taxon>
        <taxon>Clostridia</taxon>
        <taxon>Eubacteriales</taxon>
        <taxon>Heliobacteriaceae</taxon>
        <taxon>Heliorestis</taxon>
    </lineage>
</organism>
<dbReference type="Gene3D" id="3.20.20.140">
    <property type="entry name" value="Metal-dependent hydrolases"/>
    <property type="match status" value="1"/>
</dbReference>
<dbReference type="RefSeq" id="WP_151621341.1">
    <property type="nucleotide sequence ID" value="NZ_WBXO01000011.1"/>
</dbReference>
<dbReference type="AlphaFoldDB" id="A0A6I0EUU3"/>
<keyword evidence="3" id="KW-0378">Hydrolase</keyword>
<dbReference type="GO" id="GO:0016831">
    <property type="term" value="F:carboxy-lyase activity"/>
    <property type="evidence" value="ECO:0007669"/>
    <property type="project" value="InterPro"/>
</dbReference>
<dbReference type="EMBL" id="WBXO01000011">
    <property type="protein sequence ID" value="KAB2951562.1"/>
    <property type="molecule type" value="Genomic_DNA"/>
</dbReference>
<accession>A0A6I0EUU3</accession>
<dbReference type="InterPro" id="IPR006680">
    <property type="entry name" value="Amidohydro-rel"/>
</dbReference>
<protein>
    <submittedName>
        <fullName evidence="3">Amidohydrolase family protein</fullName>
    </submittedName>
</protein>
<dbReference type="Proteomes" id="UP000468766">
    <property type="component" value="Unassembled WGS sequence"/>
</dbReference>
<dbReference type="GO" id="GO:0016787">
    <property type="term" value="F:hydrolase activity"/>
    <property type="evidence" value="ECO:0007669"/>
    <property type="project" value="UniProtKB-KW"/>
</dbReference>
<dbReference type="InterPro" id="IPR032465">
    <property type="entry name" value="ACMSD"/>
</dbReference>
<reference evidence="3 4" key="1">
    <citation type="submission" date="2019-10" db="EMBL/GenBank/DDBJ databases">
        <title>Whole-genome sequence of the extremophile Heliorestis acidaminivorans DSM 24790.</title>
        <authorList>
            <person name="Kyndt J.A."/>
            <person name="Meyer T.E."/>
        </authorList>
    </citation>
    <scope>NUCLEOTIDE SEQUENCE [LARGE SCALE GENOMIC DNA]</scope>
    <source>
        <strain evidence="3 4">DSM 24790</strain>
    </source>
</reference>
<name>A0A6I0EUU3_9FIRM</name>
<sequence length="253" mass="27830">MILDGHAHLSPTDYGNVDLYLKALQGTGITQSIIVPGGMMDVRKMTDYIVGRAKVEKAEPNNDYVQQCCKQHENLLPFACLDPHLSTALKDLEKLRKKGFCGLKLSPLSHKFTFSSKALAAIVDWCGQVGWPVYSHVVYSPGAATSRYVTVAKNFPKTNFIVGHMGFGPADTEAVTAAIELPNFYLETSAANYLQIQEAVNKAGAEKVIFGSEFPLSHPVAELRKIEILPINDEQKELILGKNFLRLLPAKGR</sequence>